<evidence type="ECO:0000313" key="3">
    <source>
        <dbReference type="Proteomes" id="UP001396898"/>
    </source>
</evidence>
<dbReference type="PANTHER" id="PTHR37017">
    <property type="entry name" value="AB HYDROLASE-1 DOMAIN-CONTAINING PROTEIN-RELATED"/>
    <property type="match status" value="1"/>
</dbReference>
<keyword evidence="3" id="KW-1185">Reference proteome</keyword>
<dbReference type="InterPro" id="IPR052897">
    <property type="entry name" value="Sec-Metab_Biosynth_Hydrolase"/>
</dbReference>
<comment type="caution">
    <text evidence="2">The sequence shown here is derived from an EMBL/GenBank/DDBJ whole genome shotgun (WGS) entry which is preliminary data.</text>
</comment>
<reference evidence="2 3" key="1">
    <citation type="submission" date="2023-01" db="EMBL/GenBank/DDBJ databases">
        <title>Analysis of 21 Apiospora genomes using comparative genomics revels a genus with tremendous synthesis potential of carbohydrate active enzymes and secondary metabolites.</title>
        <authorList>
            <person name="Sorensen T."/>
        </authorList>
    </citation>
    <scope>NUCLEOTIDE SEQUENCE [LARGE SCALE GENOMIC DNA]</scope>
    <source>
        <strain evidence="2 3">CBS 20057</strain>
    </source>
</reference>
<dbReference type="Gene3D" id="3.40.50.1820">
    <property type="entry name" value="alpha/beta hydrolase"/>
    <property type="match status" value="1"/>
</dbReference>
<evidence type="ECO:0000313" key="2">
    <source>
        <dbReference type="EMBL" id="KAK8023442.1"/>
    </source>
</evidence>
<dbReference type="InterPro" id="IPR000073">
    <property type="entry name" value="AB_hydrolase_1"/>
</dbReference>
<dbReference type="Pfam" id="PF12697">
    <property type="entry name" value="Abhydrolase_6"/>
    <property type="match status" value="1"/>
</dbReference>
<name>A0ABR1RZS8_9PEZI</name>
<gene>
    <name evidence="2" type="ORF">PG991_006681</name>
</gene>
<proteinExistence type="predicted"/>
<evidence type="ECO:0000259" key="1">
    <source>
        <dbReference type="Pfam" id="PF12697"/>
    </source>
</evidence>
<dbReference type="InterPro" id="IPR029058">
    <property type="entry name" value="AB_hydrolase_fold"/>
</dbReference>
<dbReference type="SUPFAM" id="SSF53474">
    <property type="entry name" value="alpha/beta-Hydrolases"/>
    <property type="match status" value="1"/>
</dbReference>
<dbReference type="Proteomes" id="UP001396898">
    <property type="component" value="Unassembled WGS sequence"/>
</dbReference>
<accession>A0ABR1RZS8</accession>
<feature type="domain" description="AB hydrolase-1" evidence="1">
    <location>
        <begin position="41"/>
        <end position="275"/>
    </location>
</feature>
<organism evidence="2 3">
    <name type="scientific">Apiospora marii</name>
    <dbReference type="NCBI Taxonomy" id="335849"/>
    <lineage>
        <taxon>Eukaryota</taxon>
        <taxon>Fungi</taxon>
        <taxon>Dikarya</taxon>
        <taxon>Ascomycota</taxon>
        <taxon>Pezizomycotina</taxon>
        <taxon>Sordariomycetes</taxon>
        <taxon>Xylariomycetidae</taxon>
        <taxon>Amphisphaeriales</taxon>
        <taxon>Apiosporaceae</taxon>
        <taxon>Apiospora</taxon>
    </lineage>
</organism>
<dbReference type="EMBL" id="JAQQWI010000008">
    <property type="protein sequence ID" value="KAK8023442.1"/>
    <property type="molecule type" value="Genomic_DNA"/>
</dbReference>
<sequence>MTAYPFSALAAMCCGLPRPNLRRALSSVLQFFGMASSKPIILMVHGAWHLPFMYNSLKQELNTLGYEFLCPKLKTVGAYSHGMTWEADKEVILDLVEPLFDQGREIIIVGHSYGGIPACAATDGNGVHERAAAGKKGGFRHIVYLAGFAIPQRGMSLRQTFGGEYAPWHDTFPNSKSQLTTVNEKAKDALFNDLPEPERSAWLAKLVPHSQDAFEAPLAFIAADITIPKTYIVCERDQAIPVALQEKLVETVPGFRTERIHAGHSPFLSKPGECAGLMAKIAGESG</sequence>
<dbReference type="PANTHER" id="PTHR37017:SF13">
    <property type="entry name" value="AB HYDROLASE-1 DOMAIN-CONTAINING PROTEIN"/>
    <property type="match status" value="1"/>
</dbReference>
<protein>
    <recommendedName>
        <fullName evidence="1">AB hydrolase-1 domain-containing protein</fullName>
    </recommendedName>
</protein>